<gene>
    <name evidence="13" type="ORF">D9619_012326</name>
</gene>
<keyword evidence="5" id="KW-0547">Nucleotide-binding</keyword>
<dbReference type="InterPro" id="IPR017871">
    <property type="entry name" value="ABC_transporter-like_CS"/>
</dbReference>
<evidence type="ECO:0000256" key="1">
    <source>
        <dbReference type="ARBA" id="ARBA00004141"/>
    </source>
</evidence>
<dbReference type="FunFam" id="3.40.50.300:FF:000838">
    <property type="entry name" value="ABC multidrug transporter (Eurofung)"/>
    <property type="match status" value="1"/>
</dbReference>
<dbReference type="Pfam" id="PF06172">
    <property type="entry name" value="Cupin_5"/>
    <property type="match status" value="1"/>
</dbReference>
<dbReference type="InterPro" id="IPR014710">
    <property type="entry name" value="RmlC-like_jellyroll"/>
</dbReference>
<dbReference type="CDD" id="cd18604">
    <property type="entry name" value="ABC_6TM_VMR1_D2_like"/>
    <property type="match status" value="1"/>
</dbReference>
<dbReference type="Gene3D" id="3.40.50.300">
    <property type="entry name" value="P-loop containing nucleotide triphosphate hydrolases"/>
    <property type="match status" value="2"/>
</dbReference>
<evidence type="ECO:0000259" key="11">
    <source>
        <dbReference type="PROSITE" id="PS50893"/>
    </source>
</evidence>
<dbReference type="PANTHER" id="PTHR24223">
    <property type="entry name" value="ATP-BINDING CASSETTE SUB-FAMILY C"/>
    <property type="match status" value="1"/>
</dbReference>
<dbReference type="GO" id="GO:0016887">
    <property type="term" value="F:ATP hydrolysis activity"/>
    <property type="evidence" value="ECO:0007669"/>
    <property type="project" value="InterPro"/>
</dbReference>
<dbReference type="Gene3D" id="2.60.120.10">
    <property type="entry name" value="Jelly Rolls"/>
    <property type="match status" value="1"/>
</dbReference>
<dbReference type="CDD" id="cd03244">
    <property type="entry name" value="ABCC_MRP_domain2"/>
    <property type="match status" value="1"/>
</dbReference>
<evidence type="ECO:0000256" key="8">
    <source>
        <dbReference type="ARBA" id="ARBA00023136"/>
    </source>
</evidence>
<feature type="transmembrane region" description="Helical" evidence="10">
    <location>
        <begin position="1235"/>
        <end position="1253"/>
    </location>
</feature>
<feature type="compositionally biased region" description="Polar residues" evidence="9">
    <location>
        <begin position="480"/>
        <end position="500"/>
    </location>
</feature>
<dbReference type="Pfam" id="PF00005">
    <property type="entry name" value="ABC_tran"/>
    <property type="match status" value="2"/>
</dbReference>
<feature type="compositionally biased region" description="Polar residues" evidence="9">
    <location>
        <begin position="443"/>
        <end position="453"/>
    </location>
</feature>
<dbReference type="EMBL" id="JAACJJ010000059">
    <property type="protein sequence ID" value="KAF5309547.1"/>
    <property type="molecule type" value="Genomic_DNA"/>
</dbReference>
<evidence type="ECO:0000313" key="13">
    <source>
        <dbReference type="EMBL" id="KAF5309547.1"/>
    </source>
</evidence>
<dbReference type="CDD" id="cd18596">
    <property type="entry name" value="ABC_6TM_VMR1_D1_like"/>
    <property type="match status" value="1"/>
</dbReference>
<feature type="transmembrane region" description="Helical" evidence="10">
    <location>
        <begin position="132"/>
        <end position="155"/>
    </location>
</feature>
<dbReference type="InterPro" id="IPR027417">
    <property type="entry name" value="P-loop_NTPase"/>
</dbReference>
<keyword evidence="8 10" id="KW-0472">Membrane</keyword>
<keyword evidence="3 10" id="KW-0812">Transmembrane</keyword>
<keyword evidence="6" id="KW-0067">ATP-binding</keyword>
<reference evidence="13 14" key="1">
    <citation type="journal article" date="2020" name="ISME J.">
        <title>Uncovering the hidden diversity of litter-decomposition mechanisms in mushroom-forming fungi.</title>
        <authorList>
            <person name="Floudas D."/>
            <person name="Bentzer J."/>
            <person name="Ahren D."/>
            <person name="Johansson T."/>
            <person name="Persson P."/>
            <person name="Tunlid A."/>
        </authorList>
    </citation>
    <scope>NUCLEOTIDE SEQUENCE [LARGE SCALE GENOMIC DNA]</scope>
    <source>
        <strain evidence="13 14">CBS 101986</strain>
    </source>
</reference>
<feature type="transmembrane region" description="Helical" evidence="10">
    <location>
        <begin position="195"/>
        <end position="212"/>
    </location>
</feature>
<comment type="subcellular location">
    <subcellularLocation>
        <location evidence="1">Membrane</location>
        <topology evidence="1">Multi-pass membrane protein</topology>
    </subcellularLocation>
</comment>
<feature type="compositionally biased region" description="Basic and acidic residues" evidence="9">
    <location>
        <begin position="522"/>
        <end position="534"/>
    </location>
</feature>
<name>A0A8H5ASP8_9AGAR</name>
<dbReference type="Proteomes" id="UP000567179">
    <property type="component" value="Unassembled WGS sequence"/>
</dbReference>
<proteinExistence type="predicted"/>
<feature type="transmembrane region" description="Helical" evidence="10">
    <location>
        <begin position="665"/>
        <end position="686"/>
    </location>
</feature>
<dbReference type="InterPro" id="IPR011527">
    <property type="entry name" value="ABC1_TM_dom"/>
</dbReference>
<dbReference type="InterPro" id="IPR003439">
    <property type="entry name" value="ABC_transporter-like_ATP-bd"/>
</dbReference>
<evidence type="ECO:0000256" key="10">
    <source>
        <dbReference type="SAM" id="Phobius"/>
    </source>
</evidence>
<keyword evidence="7 10" id="KW-1133">Transmembrane helix</keyword>
<evidence type="ECO:0000313" key="14">
    <source>
        <dbReference type="Proteomes" id="UP000567179"/>
    </source>
</evidence>
<dbReference type="InterPro" id="IPR036640">
    <property type="entry name" value="ABC1_TM_sf"/>
</dbReference>
<evidence type="ECO:0000256" key="4">
    <source>
        <dbReference type="ARBA" id="ARBA00022737"/>
    </source>
</evidence>
<dbReference type="InterPro" id="IPR009327">
    <property type="entry name" value="Cupin_DUF985"/>
</dbReference>
<evidence type="ECO:0008006" key="15">
    <source>
        <dbReference type="Google" id="ProtNLM"/>
    </source>
</evidence>
<dbReference type="SUPFAM" id="SSF52540">
    <property type="entry name" value="P-loop containing nucleoside triphosphate hydrolases"/>
    <property type="match status" value="2"/>
</dbReference>
<accession>A0A8H5ASP8</accession>
<dbReference type="InterPro" id="IPR003593">
    <property type="entry name" value="AAA+_ATPase"/>
</dbReference>
<keyword evidence="2" id="KW-0813">Transport</keyword>
<dbReference type="Pfam" id="PF00664">
    <property type="entry name" value="ABC_membrane"/>
    <property type="match status" value="2"/>
</dbReference>
<feature type="domain" description="ABC transmembrane type-1" evidence="12">
    <location>
        <begin position="1099"/>
        <end position="1304"/>
    </location>
</feature>
<feature type="transmembrane region" description="Helical" evidence="10">
    <location>
        <begin position="88"/>
        <end position="111"/>
    </location>
</feature>
<evidence type="ECO:0000256" key="9">
    <source>
        <dbReference type="SAM" id="MobiDB-lite"/>
    </source>
</evidence>
<organism evidence="13 14">
    <name type="scientific">Psilocybe cf. subviscida</name>
    <dbReference type="NCBI Taxonomy" id="2480587"/>
    <lineage>
        <taxon>Eukaryota</taxon>
        <taxon>Fungi</taxon>
        <taxon>Dikarya</taxon>
        <taxon>Basidiomycota</taxon>
        <taxon>Agaricomycotina</taxon>
        <taxon>Agaricomycetes</taxon>
        <taxon>Agaricomycetidae</taxon>
        <taxon>Agaricales</taxon>
        <taxon>Agaricineae</taxon>
        <taxon>Strophariaceae</taxon>
        <taxon>Psilocybe</taxon>
    </lineage>
</organism>
<feature type="domain" description="ABC transporter" evidence="11">
    <location>
        <begin position="768"/>
        <end position="1009"/>
    </location>
</feature>
<protein>
    <recommendedName>
        <fullName evidence="15">P-loop containing nucleoside triphosphate hydrolase protein</fullName>
    </recommendedName>
</protein>
<feature type="transmembrane region" description="Helical" evidence="10">
    <location>
        <begin position="1192"/>
        <end position="1214"/>
    </location>
</feature>
<keyword evidence="4" id="KW-0677">Repeat</keyword>
<dbReference type="PANTHER" id="PTHR24223:SF356">
    <property type="entry name" value="ATP-BINDING CASSETTE TRANSPORTER ABC4"/>
    <property type="match status" value="1"/>
</dbReference>
<dbReference type="OrthoDB" id="6500128at2759"/>
<evidence type="ECO:0000256" key="7">
    <source>
        <dbReference type="ARBA" id="ARBA00022989"/>
    </source>
</evidence>
<feature type="region of interest" description="Disordered" evidence="9">
    <location>
        <begin position="434"/>
        <end position="534"/>
    </location>
</feature>
<evidence type="ECO:0000256" key="2">
    <source>
        <dbReference type="ARBA" id="ARBA00022448"/>
    </source>
</evidence>
<feature type="transmembrane region" description="Helical" evidence="10">
    <location>
        <begin position="167"/>
        <end position="188"/>
    </location>
</feature>
<dbReference type="PROSITE" id="PS50893">
    <property type="entry name" value="ABC_TRANSPORTER_2"/>
    <property type="match status" value="2"/>
</dbReference>
<feature type="transmembrane region" description="Helical" evidence="10">
    <location>
        <begin position="1066"/>
        <end position="1087"/>
    </location>
</feature>
<feature type="compositionally biased region" description="Low complexity" evidence="9">
    <location>
        <begin position="458"/>
        <end position="474"/>
    </location>
</feature>
<dbReference type="FunFam" id="1.20.1560.10:FF:000013">
    <property type="entry name" value="ABC transporter C family member 2"/>
    <property type="match status" value="1"/>
</dbReference>
<dbReference type="CDD" id="cd03250">
    <property type="entry name" value="ABCC_MRP_domain1"/>
    <property type="match status" value="1"/>
</dbReference>
<evidence type="ECO:0000256" key="5">
    <source>
        <dbReference type="ARBA" id="ARBA00022741"/>
    </source>
</evidence>
<dbReference type="SUPFAM" id="SSF51182">
    <property type="entry name" value="RmlC-like cupins"/>
    <property type="match status" value="1"/>
</dbReference>
<feature type="transmembrane region" description="Helical" evidence="10">
    <location>
        <begin position="232"/>
        <end position="250"/>
    </location>
</feature>
<comment type="caution">
    <text evidence="13">The sequence shown here is derived from an EMBL/GenBank/DDBJ whole genome shotgun (WGS) entry which is preliminary data.</text>
</comment>
<dbReference type="SMART" id="SM00382">
    <property type="entry name" value="AAA"/>
    <property type="match status" value="2"/>
</dbReference>
<dbReference type="SUPFAM" id="SSF90123">
    <property type="entry name" value="ABC transporter transmembrane region"/>
    <property type="match status" value="2"/>
</dbReference>
<dbReference type="PROSITE" id="PS00211">
    <property type="entry name" value="ABC_TRANSPORTER_1"/>
    <property type="match status" value="1"/>
</dbReference>
<feature type="transmembrane region" description="Helical" evidence="10">
    <location>
        <begin position="558"/>
        <end position="579"/>
    </location>
</feature>
<dbReference type="CDD" id="cd06121">
    <property type="entry name" value="cupin_YML079wp"/>
    <property type="match status" value="1"/>
</dbReference>
<keyword evidence="14" id="KW-1185">Reference proteome</keyword>
<dbReference type="Gene3D" id="1.20.1560.10">
    <property type="entry name" value="ABC transporter type 1, transmembrane domain"/>
    <property type="match status" value="2"/>
</dbReference>
<dbReference type="InterPro" id="IPR050173">
    <property type="entry name" value="ABC_transporter_C-like"/>
</dbReference>
<evidence type="ECO:0000256" key="3">
    <source>
        <dbReference type="ARBA" id="ARBA00022692"/>
    </source>
</evidence>
<dbReference type="InterPro" id="IPR011051">
    <property type="entry name" value="RmlC_Cupin_sf"/>
</dbReference>
<feature type="transmembrane region" description="Helical" evidence="10">
    <location>
        <begin position="1099"/>
        <end position="1120"/>
    </location>
</feature>
<feature type="transmembrane region" description="Helical" evidence="10">
    <location>
        <begin position="381"/>
        <end position="400"/>
    </location>
</feature>
<dbReference type="GO" id="GO:0140359">
    <property type="term" value="F:ABC-type transporter activity"/>
    <property type="evidence" value="ECO:0007669"/>
    <property type="project" value="InterPro"/>
</dbReference>
<dbReference type="GO" id="GO:0016020">
    <property type="term" value="C:membrane"/>
    <property type="evidence" value="ECO:0007669"/>
    <property type="project" value="UniProtKB-SubCell"/>
</dbReference>
<evidence type="ECO:0000259" key="12">
    <source>
        <dbReference type="PROSITE" id="PS50929"/>
    </source>
</evidence>
<dbReference type="GO" id="GO:0005524">
    <property type="term" value="F:ATP binding"/>
    <property type="evidence" value="ECO:0007669"/>
    <property type="project" value="UniProtKB-KW"/>
</dbReference>
<dbReference type="PROSITE" id="PS50929">
    <property type="entry name" value="ABC_TM1F"/>
    <property type="match status" value="2"/>
</dbReference>
<sequence>MGYDGRSMASTARNMRSRAKIGVLFMSTLIPPQAGSWREALTRSSRIFDVTQRLSLLTSNRQQLMDYQEVLVPQVLIEGPRWILENTLVIPVGVVALCLCFQLLHVCIGLLRSSNNAPAERLNWRQHLDHLGGWKIVAFSTVRLLGSIALAILFLVKYTTWANPTSWMALTFVYSSALGLLSLISLKWGPQATRINIFLLLVTLSVFIYRDIWPLATYEQVPVDAAVEGPLFWAKFAILTIIALVVPLFIPRKYVPVDPEDPMPVPNAEQTTSLWGFLFFDYLTPVITSASRVKHLEVDQMPPLMDTDASKNLIAYAFPHLDSYRGAKKRHIFFGLMRVFRFEYTAMALDITGYSLGGFITPLAIYRLLGYMEAGPGRDFIRPWFWIFALFAGALARTILFQNYIFYATRALAHTESLLTQLIFEHSLRIRLTSQANEEEKPTTASEGGSTVAGTPETASIADSSTSTSGNGNESETEGAHSQSTTAVSTDGTDSTITKTSAAKGKGKDTSSSTSSPAPAPKKNEKKEDEKDKEDNLVGKINNLVTTDLGNIIDSRDFLFLIISVPLQVGLSIAFLYTLLGWSAFAGLASMIILLPLPGYATKLLHSTQKTRMKKTDARVQKTTEVVSVLKMVKLFGWENKMLQQIQDARNDELKSVFKLKVLESLTGILNGVLPTITMIITYAIYTGVMKQQLNASVIFSTLNVFNKLRNQLFNVSWQITQATTGKVSLDRVNSFLKETELLDAYVQKSNTTDDVVIPALPGEENDVGFRNASFSWSGNPTNGSVTPSRRAYRLRIDGEVKFKSNCLNLIIGPTGSGKTSILMALLGEMHFIPLTADSWFNLPRGGGVAYASQESWVQNETIRDNILFGQPYDEARYNKVLRQTSLDKDLELFEAGDKTEVGEKGITLSGGQKARVTLARAIYSTAKLILLDDILAALDVHTASWIVEKCLKGDLVRGRTVLLVTHNVALISPIAQFIVSIGSDGTIKSQGNDIDVPLVKDGELAMEVEIDKEILERAKEEILGSQKKDGAPSGVGKLILAEEIAQGHVTWNSVKLFLTALGGDYPLVFFSLWICGFLFVECIYAFRTWFLGYWGTHYLGIYSGIVVATISLNNLSYFLYVYGTLRASRRINSMLISSVLTSTLRWLDETPAARIIARCTQDIRMIDGPLASGLLSLTSVTLTMFTSISVVIIFAPIFFFPGIAVASLGAVLGNIYLKAQLSSKREQSNAKSPVLAHFSAAIAGIVSIRAYGAQAAFKAEASKRIDHYTRISRLTYNLNRWIGSRIDNIGNVYYAALACYLVYGPSIGSSNTGFTLNMASDFCTMILWWVRIFNDFEVQSNSLERIQGYIEIDHEPQATESGKPPAAWPTSGDLVVENLSARYSQDGPTVLHSVSFHIKSGERVGVVGRTGSGKSSLTLSLLRCIVTEGTVYFDGVSTNTINLDALRSNVTIIPQVPKLLSGTLRKNLDPFEQHDDAALNDALRSAGLFLLQDELGESRITLDSNITSGGGNLSVGEKQILALARAMLRRSKLLILDEATSAIDYKTDNVIQTTLRHQLDPDVTVITVAHRLQTIMDADKIIVLDAGRVRNNDMAPSYPYPTSNSDLINKLDLVEHFEGGFFKQTEVLAPDAATGNSAATQIYYLLSPKSARGGMHMNQHATYHVHHAGRSLYTLIKPSTTPNELPTVKQIVMGTNIAAGEVLQLFVEGGWWKASEIPPEDVESVKKGEVDPERVGCLITEVVVPGWTLEQHGFLNLQTLRDMWNGKDGWQEYRRFLREVAHKEKDVMARTSL</sequence>
<feature type="transmembrane region" description="Helical" evidence="10">
    <location>
        <begin position="347"/>
        <end position="369"/>
    </location>
</feature>
<feature type="transmembrane region" description="Helical" evidence="10">
    <location>
        <begin position="585"/>
        <end position="605"/>
    </location>
</feature>
<feature type="domain" description="ABC transporter" evidence="11">
    <location>
        <begin position="1375"/>
        <end position="1612"/>
    </location>
</feature>
<feature type="domain" description="ABC transmembrane type-1" evidence="12">
    <location>
        <begin position="532"/>
        <end position="725"/>
    </location>
</feature>
<evidence type="ECO:0000256" key="6">
    <source>
        <dbReference type="ARBA" id="ARBA00022840"/>
    </source>
</evidence>